<dbReference type="Pfam" id="PF00106">
    <property type="entry name" value="adh_short"/>
    <property type="match status" value="1"/>
</dbReference>
<dbReference type="InterPro" id="IPR036291">
    <property type="entry name" value="NAD(P)-bd_dom_sf"/>
</dbReference>
<reference evidence="5" key="1">
    <citation type="submission" date="2022-07" db="EMBL/GenBank/DDBJ databases">
        <title>Phylogenomic reconstructions and comparative analyses of Kickxellomycotina fungi.</title>
        <authorList>
            <person name="Reynolds N.K."/>
            <person name="Stajich J.E."/>
            <person name="Barry K."/>
            <person name="Grigoriev I.V."/>
            <person name="Crous P."/>
            <person name="Smith M.E."/>
        </authorList>
    </citation>
    <scope>NUCLEOTIDE SEQUENCE</scope>
    <source>
        <strain evidence="5">CBS 109367</strain>
    </source>
</reference>
<name>A0A9W8L2G2_9FUNG</name>
<dbReference type="EMBL" id="JANBTX010000278">
    <property type="protein sequence ID" value="KAJ2683565.1"/>
    <property type="molecule type" value="Genomic_DNA"/>
</dbReference>
<evidence type="ECO:0000256" key="1">
    <source>
        <dbReference type="ARBA" id="ARBA00006484"/>
    </source>
</evidence>
<dbReference type="PANTHER" id="PTHR44169">
    <property type="entry name" value="NADPH-DEPENDENT 1-ACYLDIHYDROXYACETONE PHOSPHATE REDUCTASE"/>
    <property type="match status" value="1"/>
</dbReference>
<dbReference type="SMART" id="SM00822">
    <property type="entry name" value="PKS_KR"/>
    <property type="match status" value="1"/>
</dbReference>
<protein>
    <submittedName>
        <fullName evidence="5">NADPH-dependent 1-acyl dihydroxyacetone phosphate reductase</fullName>
        <ecNumber evidence="5">1.1.1.101</ecNumber>
    </submittedName>
</protein>
<organism evidence="5 6">
    <name type="scientific">Coemansia spiralis</name>
    <dbReference type="NCBI Taxonomy" id="417178"/>
    <lineage>
        <taxon>Eukaryota</taxon>
        <taxon>Fungi</taxon>
        <taxon>Fungi incertae sedis</taxon>
        <taxon>Zoopagomycota</taxon>
        <taxon>Kickxellomycotina</taxon>
        <taxon>Kickxellomycetes</taxon>
        <taxon>Kickxellales</taxon>
        <taxon>Kickxellaceae</taxon>
        <taxon>Coemansia</taxon>
    </lineage>
</organism>
<dbReference type="EC" id="1.1.1.101" evidence="5"/>
<keyword evidence="2" id="KW-0521">NADP</keyword>
<dbReference type="PROSITE" id="PS00061">
    <property type="entry name" value="ADH_SHORT"/>
    <property type="match status" value="1"/>
</dbReference>
<accession>A0A9W8L2G2</accession>
<dbReference type="Gene3D" id="3.40.50.720">
    <property type="entry name" value="NAD(P)-binding Rossmann-like Domain"/>
    <property type="match status" value="1"/>
</dbReference>
<dbReference type="SUPFAM" id="SSF51735">
    <property type="entry name" value="NAD(P)-binding Rossmann-fold domains"/>
    <property type="match status" value="1"/>
</dbReference>
<evidence type="ECO:0000313" key="5">
    <source>
        <dbReference type="EMBL" id="KAJ2683565.1"/>
    </source>
</evidence>
<comment type="similarity">
    <text evidence="1">Belongs to the short-chain dehydrogenases/reductases (SDR) family.</text>
</comment>
<proteinExistence type="inferred from homology"/>
<feature type="domain" description="Ketoreductase" evidence="4">
    <location>
        <begin position="10"/>
        <end position="192"/>
    </location>
</feature>
<dbReference type="GO" id="GO:0000140">
    <property type="term" value="F:acylglycerone-phosphate reductase (NADP+) activity"/>
    <property type="evidence" value="ECO:0007669"/>
    <property type="project" value="UniProtKB-EC"/>
</dbReference>
<dbReference type="GO" id="GO:0005783">
    <property type="term" value="C:endoplasmic reticulum"/>
    <property type="evidence" value="ECO:0007669"/>
    <property type="project" value="TreeGrafter"/>
</dbReference>
<dbReference type="Proteomes" id="UP001151516">
    <property type="component" value="Unassembled WGS sequence"/>
</dbReference>
<dbReference type="PANTHER" id="PTHR44169:SF6">
    <property type="entry name" value="NADPH-DEPENDENT 1-ACYLDIHYDROXYACETONE PHOSPHATE REDUCTASE"/>
    <property type="match status" value="1"/>
</dbReference>
<evidence type="ECO:0000256" key="2">
    <source>
        <dbReference type="ARBA" id="ARBA00022857"/>
    </source>
</evidence>
<sequence length="819" mass="89160">MTTSFAGTERVVLITGCSAGGIGYHLALELAAHGCRVFAGVRTLSKAQELAENPRIEAIELDITSEASVNSAIAYVFAATSGRIDMLINNAGITCTGPAVEVPLAQAQQVIDTNFIGLVRLCRAVAPNMMDRRLGTIVNVGSICGGYVASPWVSYYAASKAAVHAYSDALRMELAPFGVNVAVVAPGRIQSNIVDNSSEKLLDDSSTRYALALPAIEQTAGFSQKKGSTSTGKFARVVVPKILRCSPPAYITYGDVSRSIWCMYYVPQAIRDSIFGRLFGTHQLAKDLLPSALPSPITKPVVLAVVLAAAVLEVNFRAIAYSLYFYQAKLELVGDFNDARYLQKDLLDFGYPMHHIARDIAIDLDEQTVYSGKALSMLSQAPYSGCAFPLGRTLILALVLDEDEDSTTNQAVARVNIGALVQRIKQMAPNVAKIGVRPCHRTGAPIVTSRYLGNLVSLIFQLVGRIEYGPFYNASELAMLHLDSICNLSHINFTFVSNADQLIQLARLNALTLQSLTISSETDIDVFGLVRSVDGSSIVYPRLHSLKLWDLLDSLSSGRPGVDDVIPFPSLRVLRLWISHSLEDDTFFRGNAMTLERLEIRLSDPIIKALRSNQVFTPVSHPKLQYVSIEYLDGIIPDSFASCAEAMGFELSIGPGAAVREVGALPFNTVTAPAIPLFGQHPCIQVLKLPHLSPGIPHAIALIRALPLLSDLHTMSISMKHMPLSVAQGSLRSTFISDFIAEFAPLGKRLRCWHFGGHMHDKGSAICVLLLVLVCPNFDYVATLPEALEPFMKLMEGIIALDLFKQYAPRLRRLLFDKP</sequence>
<dbReference type="InterPro" id="IPR002347">
    <property type="entry name" value="SDR_fam"/>
</dbReference>
<comment type="caution">
    <text evidence="5">The sequence shown here is derived from an EMBL/GenBank/DDBJ whole genome shotgun (WGS) entry which is preliminary data.</text>
</comment>
<dbReference type="InterPro" id="IPR020904">
    <property type="entry name" value="Sc_DH/Rdtase_CS"/>
</dbReference>
<evidence type="ECO:0000256" key="3">
    <source>
        <dbReference type="ARBA" id="ARBA00023002"/>
    </source>
</evidence>
<keyword evidence="6" id="KW-1185">Reference proteome</keyword>
<dbReference type="FunFam" id="3.40.50.720:FF:000261">
    <property type="entry name" value="NADPH-dependent 1-acyldihydroxyacetone phosphate reductase"/>
    <property type="match status" value="1"/>
</dbReference>
<dbReference type="InterPro" id="IPR057326">
    <property type="entry name" value="KR_dom"/>
</dbReference>
<evidence type="ECO:0000313" key="6">
    <source>
        <dbReference type="Proteomes" id="UP001151516"/>
    </source>
</evidence>
<dbReference type="CDD" id="cd05374">
    <property type="entry name" value="17beta-HSD-like_SDR_c"/>
    <property type="match status" value="1"/>
</dbReference>
<dbReference type="AlphaFoldDB" id="A0A9W8L2G2"/>
<keyword evidence="3 5" id="KW-0560">Oxidoreductase</keyword>
<dbReference type="PRINTS" id="PR00081">
    <property type="entry name" value="GDHRDH"/>
</dbReference>
<dbReference type="OrthoDB" id="2102561at2759"/>
<evidence type="ECO:0000259" key="4">
    <source>
        <dbReference type="SMART" id="SM00822"/>
    </source>
</evidence>
<dbReference type="PRINTS" id="PR00080">
    <property type="entry name" value="SDRFAMILY"/>
</dbReference>
<gene>
    <name evidence="5" type="primary">AYR1</name>
    <name evidence="5" type="ORF">IWW39_005430</name>
</gene>